<dbReference type="GO" id="GO:0046789">
    <property type="term" value="F:host cell surface receptor binding"/>
    <property type="evidence" value="ECO:0007669"/>
    <property type="project" value="InterPro"/>
</dbReference>
<dbReference type="GO" id="GO:0016020">
    <property type="term" value="C:membrane"/>
    <property type="evidence" value="ECO:0007669"/>
    <property type="project" value="InterPro"/>
</dbReference>
<dbReference type="SUPFAM" id="SSF140924">
    <property type="entry name" value="Duffy binding domain-like"/>
    <property type="match status" value="1"/>
</dbReference>
<feature type="non-terminal residue" evidence="2">
    <location>
        <position position="1"/>
    </location>
</feature>
<feature type="non-terminal residue" evidence="2">
    <location>
        <position position="135"/>
    </location>
</feature>
<accession>A7RCU4</accession>
<organism evidence="2">
    <name type="scientific">Plasmodium falciparum</name>
    <name type="common">malaria parasite P. falciparum</name>
    <dbReference type="NCBI Taxonomy" id="5833"/>
    <lineage>
        <taxon>Eukaryota</taxon>
        <taxon>Sar</taxon>
        <taxon>Alveolata</taxon>
        <taxon>Apicomplexa</taxon>
        <taxon>Aconoidasida</taxon>
        <taxon>Haemosporida</taxon>
        <taxon>Plasmodiidae</taxon>
        <taxon>Plasmodium</taxon>
        <taxon>Plasmodium (Laverania)</taxon>
    </lineage>
</organism>
<dbReference type="AlphaFoldDB" id="A7RCU4"/>
<dbReference type="Gene3D" id="1.20.1310.20">
    <property type="entry name" value="Duffy-antigen binding domain"/>
    <property type="match status" value="1"/>
</dbReference>
<protein>
    <submittedName>
        <fullName evidence="2">Erythrocyte membrane protein</fullName>
    </submittedName>
</protein>
<dbReference type="InterPro" id="IPR042202">
    <property type="entry name" value="Duffy-ag-bd_sf"/>
</dbReference>
<proteinExistence type="evidence at transcript level"/>
<dbReference type="EMBL" id="DQ519142">
    <property type="protein sequence ID" value="ABU42158.1"/>
    <property type="molecule type" value="mRNA"/>
</dbReference>
<feature type="domain" description="Duffy-antigen binding" evidence="1">
    <location>
        <begin position="1"/>
        <end position="134"/>
    </location>
</feature>
<evidence type="ECO:0000313" key="2">
    <source>
        <dbReference type="EMBL" id="ABU42158.1"/>
    </source>
</evidence>
<dbReference type="Pfam" id="PF05424">
    <property type="entry name" value="Duffy_binding"/>
    <property type="match status" value="1"/>
</dbReference>
<evidence type="ECO:0000259" key="1">
    <source>
        <dbReference type="Pfam" id="PF05424"/>
    </source>
</evidence>
<name>A7RCU4_PLAFA</name>
<reference evidence="2" key="1">
    <citation type="journal article" date="2007" name="Mol. Microbiol.">
        <title>Differential var gene expression in the organs of patients dying of falciparum malaria.</title>
        <authorList>
            <person name="Montgomery J."/>
            <person name="Mphande F.A."/>
            <person name="Berriman M."/>
            <person name="Pain A."/>
            <person name="Rogerson S.J."/>
            <person name="Taylor T.E."/>
            <person name="Molyneux M.E."/>
            <person name="Craig A."/>
        </authorList>
    </citation>
    <scope>NUCLEOTIDE SEQUENCE</scope>
</reference>
<gene>
    <name evidence="2" type="primary">var</name>
</gene>
<sequence length="135" mass="15710">ARSFADLSDIIRGRDFYIRNNQEKELEENLKNICAKLSGELSKKGALERCMDDAKGGDFLLLRKDWWDANREGMRLAMTCGDQLAEYKYFRPPRRDVNRGLSLAMHHCRCMEDNADDDTTNIDPPSYFDYVPQHN</sequence>
<dbReference type="InterPro" id="IPR008602">
    <property type="entry name" value="Duffy-antigen-binding"/>
</dbReference>